<feature type="compositionally biased region" description="Basic and acidic residues" evidence="1">
    <location>
        <begin position="103"/>
        <end position="117"/>
    </location>
</feature>
<dbReference type="EMBL" id="BGZK01001547">
    <property type="protein sequence ID" value="GBP82093.1"/>
    <property type="molecule type" value="Genomic_DNA"/>
</dbReference>
<feature type="compositionally biased region" description="Low complexity" evidence="1">
    <location>
        <begin position="154"/>
        <end position="175"/>
    </location>
</feature>
<gene>
    <name evidence="2" type="ORF">EVAR_89432_1</name>
</gene>
<evidence type="ECO:0000313" key="3">
    <source>
        <dbReference type="Proteomes" id="UP000299102"/>
    </source>
</evidence>
<dbReference type="OrthoDB" id="412981at2759"/>
<keyword evidence="3" id="KW-1185">Reference proteome</keyword>
<feature type="compositionally biased region" description="Basic and acidic residues" evidence="1">
    <location>
        <begin position="195"/>
        <end position="207"/>
    </location>
</feature>
<evidence type="ECO:0000313" key="2">
    <source>
        <dbReference type="EMBL" id="GBP82093.1"/>
    </source>
</evidence>
<accession>A0A4C1Z4H0</accession>
<comment type="caution">
    <text evidence="2">The sequence shown here is derived from an EMBL/GenBank/DDBJ whole genome shotgun (WGS) entry which is preliminary data.</text>
</comment>
<organism evidence="2 3">
    <name type="scientific">Eumeta variegata</name>
    <name type="common">Bagworm moth</name>
    <name type="synonym">Eumeta japonica</name>
    <dbReference type="NCBI Taxonomy" id="151549"/>
    <lineage>
        <taxon>Eukaryota</taxon>
        <taxon>Metazoa</taxon>
        <taxon>Ecdysozoa</taxon>
        <taxon>Arthropoda</taxon>
        <taxon>Hexapoda</taxon>
        <taxon>Insecta</taxon>
        <taxon>Pterygota</taxon>
        <taxon>Neoptera</taxon>
        <taxon>Endopterygota</taxon>
        <taxon>Lepidoptera</taxon>
        <taxon>Glossata</taxon>
        <taxon>Ditrysia</taxon>
        <taxon>Tineoidea</taxon>
        <taxon>Psychidae</taxon>
        <taxon>Oiketicinae</taxon>
        <taxon>Eumeta</taxon>
    </lineage>
</organism>
<proteinExistence type="predicted"/>
<protein>
    <submittedName>
        <fullName evidence="2">Uncharacterized protein</fullName>
    </submittedName>
</protein>
<dbReference type="AlphaFoldDB" id="A0A4C1Z4H0"/>
<feature type="region of interest" description="Disordered" evidence="1">
    <location>
        <begin position="1"/>
        <end position="207"/>
    </location>
</feature>
<reference evidence="2 3" key="1">
    <citation type="journal article" date="2019" name="Commun. Biol.">
        <title>The bagworm genome reveals a unique fibroin gene that provides high tensile strength.</title>
        <authorList>
            <person name="Kono N."/>
            <person name="Nakamura H."/>
            <person name="Ohtoshi R."/>
            <person name="Tomita M."/>
            <person name="Numata K."/>
            <person name="Arakawa K."/>
        </authorList>
    </citation>
    <scope>NUCLEOTIDE SEQUENCE [LARGE SCALE GENOMIC DNA]</scope>
</reference>
<evidence type="ECO:0000256" key="1">
    <source>
        <dbReference type="SAM" id="MobiDB-lite"/>
    </source>
</evidence>
<sequence length="253" mass="27943">MLSFSPGSMRKRTKGPSPLPSGERPGAPRGYKGTPRPAANPPEIQHDRGKTRPHMSYRKAETDPSPGTRGVHGTDTTSRDHQAPGQLHTDSAPLILDSANAIETKKRQEIEKEKEDASTAAAATYRNEDGRSPPREESEKSRSALRRAALPNQTTATTTTVRRYIPTPTTPTTAEAGRETSTPLHYFRSSPRGRPGPDTEYPRGPDTREDVLNLRILYWKPGGIIGKTREFRDLAQLEDVHVILLGKTNLRPE</sequence>
<name>A0A4C1Z4H0_EUMVA</name>
<dbReference type="Proteomes" id="UP000299102">
    <property type="component" value="Unassembled WGS sequence"/>
</dbReference>
<feature type="compositionally biased region" description="Basic and acidic residues" evidence="1">
    <location>
        <begin position="126"/>
        <end position="142"/>
    </location>
</feature>